<dbReference type="Proteomes" id="UP000460949">
    <property type="component" value="Unassembled WGS sequence"/>
</dbReference>
<dbReference type="InterPro" id="IPR036514">
    <property type="entry name" value="SGNH_hydro_sf"/>
</dbReference>
<feature type="signal peptide" evidence="1">
    <location>
        <begin position="1"/>
        <end position="27"/>
    </location>
</feature>
<dbReference type="Gene3D" id="3.40.50.12090">
    <property type="match status" value="2"/>
</dbReference>
<accession>A0A845DMV3</accession>
<dbReference type="PANTHER" id="PTHR30032">
    <property type="entry name" value="N-ACETYLMURAMOYL-L-ALANINE AMIDASE-RELATED"/>
    <property type="match status" value="1"/>
</dbReference>
<dbReference type="PANTHER" id="PTHR30032:SF8">
    <property type="entry name" value="GERMINATION-SPECIFIC N-ACETYLMURAMOYL-L-ALANINE AMIDASE"/>
    <property type="match status" value="1"/>
</dbReference>
<protein>
    <recommendedName>
        <fullName evidence="2">SGNH hydrolase-type esterase domain-containing protein</fullName>
    </recommendedName>
</protein>
<proteinExistence type="predicted"/>
<dbReference type="Gene3D" id="3.40.50.1110">
    <property type="entry name" value="SGNH hydrolase"/>
    <property type="match status" value="1"/>
</dbReference>
<dbReference type="EMBL" id="WMET01000001">
    <property type="protein sequence ID" value="MYL18830.1"/>
    <property type="molecule type" value="Genomic_DNA"/>
</dbReference>
<dbReference type="RefSeq" id="WP_160835271.1">
    <property type="nucleotide sequence ID" value="NZ_WMET01000001.1"/>
</dbReference>
<evidence type="ECO:0000313" key="4">
    <source>
        <dbReference type="Proteomes" id="UP000460949"/>
    </source>
</evidence>
<keyword evidence="1" id="KW-0732">Signal</keyword>
<comment type="caution">
    <text evidence="3">The sequence shown here is derived from an EMBL/GenBank/DDBJ whole genome shotgun (WGS) entry which is preliminary data.</text>
</comment>
<sequence length="540" mass="57796">MNRFINRRRRLSSILLLVSLLILPSYAAAGTEDGKWAYTALGDSLAYGIQSDGSAGLSYADFLADDLENVDGLETFTKAYAVPGLTSEGLLSQMQTNEEALQSAAEADLITISIGANDFLQVFSKNPDELKNPEVVQSILQEVGDNYGQVVRQIQAANPDAKIFLMGYYNSFPAYPEEDQKLFIQLMEALNDTIQGVASASGSDYVATFDAVAEDYNTYLPNPKNVHPGEQGYERISEEFWKAVKPYVPVSEDRIAGADRYETAVEISKQGWDASNTIVLARGDHFPDALAGSPLAYHMDAPILLTKERLPAEVKKEIQRLGAEKAVVLGGTEAVSPFVENQLKGLGLTVQRIGGKDRFVTAANIAAVLNGEPEQAVLANGMDFPDALSIASYAAGKGYPILLTKPTRLPGVTATALEDVDSTIVAGGTSVVSKEVLRALPSTVRYGGSDRYQTSALIAKELNPADRAYIATGSDFADALTGSILAAKEKSTFLLVPPDHLDASIEEAAEEFGIRHFTILGGTGAVGPSAAEKHMEAANE</sequence>
<dbReference type="InterPro" id="IPR051922">
    <property type="entry name" value="Bact_Sporulation_Assoc"/>
</dbReference>
<dbReference type="AlphaFoldDB" id="A0A845DMV3"/>
<name>A0A845DMV3_9BACI</name>
<evidence type="ECO:0000313" key="3">
    <source>
        <dbReference type="EMBL" id="MYL18830.1"/>
    </source>
</evidence>
<reference evidence="3 4" key="1">
    <citation type="submission" date="2019-11" db="EMBL/GenBank/DDBJ databases">
        <title>Genome sequences of 17 halophilic strains isolated from different environments.</title>
        <authorList>
            <person name="Furrow R.E."/>
        </authorList>
    </citation>
    <scope>NUCLEOTIDE SEQUENCE [LARGE SCALE GENOMIC DNA]</scope>
    <source>
        <strain evidence="3 4">22511_23_Filter</strain>
    </source>
</reference>
<dbReference type="Pfam" id="PF13472">
    <property type="entry name" value="Lipase_GDSL_2"/>
    <property type="match status" value="1"/>
</dbReference>
<feature type="chain" id="PRO_5032783840" description="SGNH hydrolase-type esterase domain-containing protein" evidence="1">
    <location>
        <begin position="28"/>
        <end position="540"/>
    </location>
</feature>
<organism evidence="3 4">
    <name type="scientific">Halobacillus litoralis</name>
    <dbReference type="NCBI Taxonomy" id="45668"/>
    <lineage>
        <taxon>Bacteria</taxon>
        <taxon>Bacillati</taxon>
        <taxon>Bacillota</taxon>
        <taxon>Bacilli</taxon>
        <taxon>Bacillales</taxon>
        <taxon>Bacillaceae</taxon>
        <taxon>Halobacillus</taxon>
    </lineage>
</organism>
<evidence type="ECO:0000259" key="2">
    <source>
        <dbReference type="Pfam" id="PF13472"/>
    </source>
</evidence>
<dbReference type="InterPro" id="IPR013830">
    <property type="entry name" value="SGNH_hydro"/>
</dbReference>
<dbReference type="SUPFAM" id="SSF52266">
    <property type="entry name" value="SGNH hydrolase"/>
    <property type="match status" value="1"/>
</dbReference>
<dbReference type="Pfam" id="PF04122">
    <property type="entry name" value="CW_binding_2"/>
    <property type="match status" value="3"/>
</dbReference>
<gene>
    <name evidence="3" type="ORF">GLW04_02945</name>
</gene>
<feature type="domain" description="SGNH hydrolase-type esterase" evidence="2">
    <location>
        <begin position="40"/>
        <end position="235"/>
    </location>
</feature>
<dbReference type="InterPro" id="IPR007253">
    <property type="entry name" value="Cell_wall-bd_2"/>
</dbReference>
<evidence type="ECO:0000256" key="1">
    <source>
        <dbReference type="SAM" id="SignalP"/>
    </source>
</evidence>